<evidence type="ECO:0000256" key="6">
    <source>
        <dbReference type="ARBA" id="ARBA00022670"/>
    </source>
</evidence>
<dbReference type="CDD" id="cd06457">
    <property type="entry name" value="M3A_MIP"/>
    <property type="match status" value="1"/>
</dbReference>
<comment type="cofactor">
    <cofactor evidence="13">
        <name>Zn(2+)</name>
        <dbReference type="ChEBI" id="CHEBI:29105"/>
    </cofactor>
    <text evidence="13">Binds 1 zinc ion.</text>
</comment>
<dbReference type="Proteomes" id="UP001212411">
    <property type="component" value="Chromosome 1"/>
</dbReference>
<dbReference type="InterPro" id="IPR024079">
    <property type="entry name" value="MetalloPept_cat_dom_sf"/>
</dbReference>
<dbReference type="KEGG" id="som:SOMG_01559"/>
<keyword evidence="8 13" id="KW-0378">Hydrolase</keyword>
<dbReference type="AlphaFoldDB" id="A0AAF0AUN3"/>
<dbReference type="InterPro" id="IPR024077">
    <property type="entry name" value="Neurolysin/TOP_dom2"/>
</dbReference>
<evidence type="ECO:0000256" key="7">
    <source>
        <dbReference type="ARBA" id="ARBA00022723"/>
    </source>
</evidence>
<dbReference type="PANTHER" id="PTHR11804:SF79">
    <property type="entry name" value="MITOCHONDRIAL INTERMEDIATE PEPTIDASE"/>
    <property type="match status" value="1"/>
</dbReference>
<evidence type="ECO:0000259" key="14">
    <source>
        <dbReference type="Pfam" id="PF01432"/>
    </source>
</evidence>
<dbReference type="Pfam" id="PF01432">
    <property type="entry name" value="Peptidase_M3"/>
    <property type="match status" value="1"/>
</dbReference>
<dbReference type="EMBL" id="CP115611">
    <property type="protein sequence ID" value="WBW71059.1"/>
    <property type="molecule type" value="Genomic_DNA"/>
</dbReference>
<dbReference type="EC" id="3.4.24.59" evidence="4"/>
<evidence type="ECO:0000256" key="3">
    <source>
        <dbReference type="ARBA" id="ARBA00006040"/>
    </source>
</evidence>
<feature type="domain" description="Peptidase M3A/M3B catalytic" evidence="14">
    <location>
        <begin position="276"/>
        <end position="748"/>
    </location>
</feature>
<evidence type="ECO:0000256" key="1">
    <source>
        <dbReference type="ARBA" id="ARBA00000436"/>
    </source>
</evidence>
<keyword evidence="16" id="KW-1185">Reference proteome</keyword>
<dbReference type="GO" id="GO:0006518">
    <property type="term" value="P:peptide metabolic process"/>
    <property type="evidence" value="ECO:0007669"/>
    <property type="project" value="TreeGrafter"/>
</dbReference>
<dbReference type="InterPro" id="IPR001567">
    <property type="entry name" value="Pept_M3A_M3B_dom"/>
</dbReference>
<dbReference type="GO" id="GO:0006627">
    <property type="term" value="P:protein processing involved in protein targeting to mitochondrion"/>
    <property type="evidence" value="ECO:0007669"/>
    <property type="project" value="TreeGrafter"/>
</dbReference>
<dbReference type="GO" id="GO:0046872">
    <property type="term" value="F:metal ion binding"/>
    <property type="evidence" value="ECO:0007669"/>
    <property type="project" value="UniProtKB-UniRule"/>
</dbReference>
<sequence>MLTLKLCFRNTAKASRLPRFSRSLRARNFVTSLRPSSEDQLIKDVFDQKCYGNTSKYANKLEQVGLFKNQFLLDKDQGFIRLAETASMNCKKLIEEILNDDNNNTLNIIRCFDRISNLLCSVIDLLEFVRCSHPQMETIVKAEEAYNFLFELMNILNTHQGLYNKLGKSVSLSPSLAKLDPEAYNVAKVFLQDFEKSGVNLDDSSRNKFVKQSMESSTLGRKFFNRSMNRPQRYISVPLDLLKGSDPYFVGSVFDEKEKVALIPTVGYEGAQALVSIANSEVRKQIYIQGHHGTDQDISLFELYVSSKNKLANVVGKNSFAELQLLDKMARSPNCVINFLENLSKENLPKVRQIHSLFSGMKQMDLGLAARPEIHIWDREYYVTRYKQQLFQRKSFLSSSVNYQRDYLTVGTVIQGLSRLFNSLYGLRFVPAEVMPGEIWDSDVRKLNVMDEKNSLIGVIYFDLFTRPGKTDGAAHFTIRSSRELDNVSINDSLSLGFSDYISEKNQQTAYQIPIISLLCNFQKSNDNNASCLDLWDVKTLFHEMGHAMHSILGRTKYQNLAGTRCATDFVELPSIIMEHFMASSEVLPLYARHYQSDKPFPSQILEHYNQVEDSCVALDQQSQICMSMIDQIFHSDAVSKSDFNSIDIVHQISNRFSGFESVPKTSWHLQFSHLYGYSATYYSYLFDTALASLIFRKLFSKNPLKREAGEKFRNTILKWGGSRNPWECIAEALEDPVYAEGGEKAMQRIANNAFSFGDRTS</sequence>
<accession>A0AAF0AUN3</accession>
<proteinExistence type="inferred from homology"/>
<evidence type="ECO:0000256" key="12">
    <source>
        <dbReference type="ARBA" id="ARBA00023128"/>
    </source>
</evidence>
<name>A0AAF0AUN3_9SCHI</name>
<protein>
    <recommendedName>
        <fullName evidence="5">Mitochondrial intermediate peptidase</fullName>
        <ecNumber evidence="4">3.4.24.59</ecNumber>
    </recommendedName>
</protein>
<reference evidence="15 16" key="1">
    <citation type="journal article" date="2023" name="G3 (Bethesda)">
        <title>A high-quality reference genome for the fission yeast Schizosaccharomyces osmophilus.</title>
        <authorList>
            <person name="Jia G.S."/>
            <person name="Zhang W.C."/>
            <person name="Liang Y."/>
            <person name="Liu X.H."/>
            <person name="Rhind N."/>
            <person name="Pidoux A."/>
            <person name="Brysch-Herzberg M."/>
            <person name="Du L.L."/>
        </authorList>
    </citation>
    <scope>NUCLEOTIDE SEQUENCE [LARGE SCALE GENOMIC DNA]</scope>
    <source>
        <strain evidence="15 16">CBS 15793</strain>
    </source>
</reference>
<organism evidence="15 16">
    <name type="scientific">Schizosaccharomyces osmophilus</name>
    <dbReference type="NCBI Taxonomy" id="2545709"/>
    <lineage>
        <taxon>Eukaryota</taxon>
        <taxon>Fungi</taxon>
        <taxon>Dikarya</taxon>
        <taxon>Ascomycota</taxon>
        <taxon>Taphrinomycotina</taxon>
        <taxon>Schizosaccharomycetes</taxon>
        <taxon>Schizosaccharomycetales</taxon>
        <taxon>Schizosaccharomycetaceae</taxon>
        <taxon>Schizosaccharomyces</taxon>
    </lineage>
</organism>
<evidence type="ECO:0000256" key="2">
    <source>
        <dbReference type="ARBA" id="ARBA00004305"/>
    </source>
</evidence>
<evidence type="ECO:0000313" key="16">
    <source>
        <dbReference type="Proteomes" id="UP001212411"/>
    </source>
</evidence>
<comment type="catalytic activity">
    <reaction evidence="1">
        <text>Release of an N-terminal octapeptide as second stage of processing of some proteins imported into the mitochondrion.</text>
        <dbReference type="EC" id="3.4.24.59"/>
    </reaction>
</comment>
<evidence type="ECO:0000256" key="10">
    <source>
        <dbReference type="ARBA" id="ARBA00022946"/>
    </source>
</evidence>
<dbReference type="GO" id="GO:0004222">
    <property type="term" value="F:metalloendopeptidase activity"/>
    <property type="evidence" value="ECO:0007669"/>
    <property type="project" value="UniProtKB-EC"/>
</dbReference>
<keyword evidence="12" id="KW-0496">Mitochondrion</keyword>
<gene>
    <name evidence="15" type="primary">1-Oct</name>
    <name evidence="15" type="ORF">SOMG_01559</name>
</gene>
<dbReference type="SUPFAM" id="SSF55486">
    <property type="entry name" value="Metalloproteases ('zincins'), catalytic domain"/>
    <property type="match status" value="1"/>
</dbReference>
<evidence type="ECO:0000256" key="9">
    <source>
        <dbReference type="ARBA" id="ARBA00022833"/>
    </source>
</evidence>
<comment type="similarity">
    <text evidence="3 13">Belongs to the peptidase M3 family.</text>
</comment>
<keyword evidence="7 13" id="KW-0479">Metal-binding</keyword>
<comment type="subcellular location">
    <subcellularLocation>
        <location evidence="2">Mitochondrion matrix</location>
    </subcellularLocation>
</comment>
<keyword evidence="10" id="KW-0809">Transit peptide</keyword>
<keyword evidence="6 13" id="KW-0645">Protease</keyword>
<evidence type="ECO:0000256" key="4">
    <source>
        <dbReference type="ARBA" id="ARBA00012441"/>
    </source>
</evidence>
<dbReference type="Gene3D" id="1.10.1370.10">
    <property type="entry name" value="Neurolysin, domain 3"/>
    <property type="match status" value="1"/>
</dbReference>
<dbReference type="RefSeq" id="XP_056035302.1">
    <property type="nucleotide sequence ID" value="XM_056180352.1"/>
</dbReference>
<dbReference type="GO" id="GO:0005759">
    <property type="term" value="C:mitochondrial matrix"/>
    <property type="evidence" value="ECO:0007669"/>
    <property type="project" value="UniProtKB-SubCell"/>
</dbReference>
<keyword evidence="11 13" id="KW-0482">Metalloprotease</keyword>
<evidence type="ECO:0000256" key="5">
    <source>
        <dbReference type="ARBA" id="ARBA00018046"/>
    </source>
</evidence>
<evidence type="ECO:0000256" key="8">
    <source>
        <dbReference type="ARBA" id="ARBA00022801"/>
    </source>
</evidence>
<dbReference type="InterPro" id="IPR033851">
    <property type="entry name" value="M3A_MIP"/>
</dbReference>
<keyword evidence="9 13" id="KW-0862">Zinc</keyword>
<dbReference type="InterPro" id="IPR045090">
    <property type="entry name" value="Pept_M3A_M3B"/>
</dbReference>
<evidence type="ECO:0000256" key="11">
    <source>
        <dbReference type="ARBA" id="ARBA00023049"/>
    </source>
</evidence>
<dbReference type="GeneID" id="80875041"/>
<dbReference type="Gene3D" id="3.40.390.10">
    <property type="entry name" value="Collagenase (Catalytic Domain)"/>
    <property type="match status" value="1"/>
</dbReference>
<evidence type="ECO:0000256" key="13">
    <source>
        <dbReference type="RuleBase" id="RU003435"/>
    </source>
</evidence>
<dbReference type="PANTHER" id="PTHR11804">
    <property type="entry name" value="PROTEASE M3 THIMET OLIGOPEPTIDASE-RELATED"/>
    <property type="match status" value="1"/>
</dbReference>
<evidence type="ECO:0000313" key="15">
    <source>
        <dbReference type="EMBL" id="WBW71059.1"/>
    </source>
</evidence>